<keyword evidence="1" id="KW-1133">Transmembrane helix</keyword>
<name>Q2HU71_MEDTR</name>
<proteinExistence type="predicted"/>
<dbReference type="PaxDb" id="3880-AES78455"/>
<dbReference type="AlphaFoldDB" id="Q2HU71"/>
<evidence type="ECO:0000313" key="5">
    <source>
        <dbReference type="Proteomes" id="UP000002051"/>
    </source>
</evidence>
<protein>
    <submittedName>
        <fullName evidence="3">Transmembrane protein, putative</fullName>
    </submittedName>
</protein>
<evidence type="ECO:0000313" key="4">
    <source>
        <dbReference type="EnsemblPlants" id="AES78455"/>
    </source>
</evidence>
<accession>Q2HU71</accession>
<dbReference type="HOGENOM" id="CLU_2530932_0_0_1"/>
<reference evidence="3 5" key="3">
    <citation type="journal article" date="2011" name="Nature">
        <title>The Medicago genome provides insight into the evolution of rhizobial symbioses.</title>
        <authorList>
            <person name="Young N.D."/>
            <person name="Debelle F."/>
            <person name="Oldroyd G.E."/>
            <person name="Geurts R."/>
            <person name="Cannon S.B."/>
            <person name="Udvardi M.K."/>
            <person name="Benedito V.A."/>
            <person name="Mayer K.F."/>
            <person name="Gouzy J."/>
            <person name="Schoof H."/>
            <person name="Van de Peer Y."/>
            <person name="Proost S."/>
            <person name="Cook D.R."/>
            <person name="Meyers B.C."/>
            <person name="Spannagl M."/>
            <person name="Cheung F."/>
            <person name="De Mita S."/>
            <person name="Krishnakumar V."/>
            <person name="Gundlach H."/>
            <person name="Zhou S."/>
            <person name="Mudge J."/>
            <person name="Bharti A.K."/>
            <person name="Murray J.D."/>
            <person name="Naoumkina M.A."/>
            <person name="Rosen B."/>
            <person name="Silverstein K.A."/>
            <person name="Tang H."/>
            <person name="Rombauts S."/>
            <person name="Zhao P.X."/>
            <person name="Zhou P."/>
            <person name="Barbe V."/>
            <person name="Bardou P."/>
            <person name="Bechner M."/>
            <person name="Bellec A."/>
            <person name="Berger A."/>
            <person name="Berges H."/>
            <person name="Bidwell S."/>
            <person name="Bisseling T."/>
            <person name="Choisne N."/>
            <person name="Couloux A."/>
            <person name="Denny R."/>
            <person name="Deshpande S."/>
            <person name="Dai X."/>
            <person name="Doyle J.J."/>
            <person name="Dudez A.M."/>
            <person name="Farmer A.D."/>
            <person name="Fouteau S."/>
            <person name="Franken C."/>
            <person name="Gibelin C."/>
            <person name="Gish J."/>
            <person name="Goldstein S."/>
            <person name="Gonzalez A.J."/>
            <person name="Green P.J."/>
            <person name="Hallab A."/>
            <person name="Hartog M."/>
            <person name="Hua A."/>
            <person name="Humphray S.J."/>
            <person name="Jeong D.H."/>
            <person name="Jing Y."/>
            <person name="Jocker A."/>
            <person name="Kenton S.M."/>
            <person name="Kim D.J."/>
            <person name="Klee K."/>
            <person name="Lai H."/>
            <person name="Lang C."/>
            <person name="Lin S."/>
            <person name="Macmil S.L."/>
            <person name="Magdelenat G."/>
            <person name="Matthews L."/>
            <person name="McCorrison J."/>
            <person name="Monaghan E.L."/>
            <person name="Mun J.H."/>
            <person name="Najar F.Z."/>
            <person name="Nicholson C."/>
            <person name="Noirot C."/>
            <person name="O'Bleness M."/>
            <person name="Paule C.R."/>
            <person name="Poulain J."/>
            <person name="Prion F."/>
            <person name="Qin B."/>
            <person name="Qu C."/>
            <person name="Retzel E.F."/>
            <person name="Riddle C."/>
            <person name="Sallet E."/>
            <person name="Samain S."/>
            <person name="Samson N."/>
            <person name="Sanders I."/>
            <person name="Saurat O."/>
            <person name="Scarpelli C."/>
            <person name="Schiex T."/>
            <person name="Segurens B."/>
            <person name="Severin A.J."/>
            <person name="Sherrier D.J."/>
            <person name="Shi R."/>
            <person name="Sims S."/>
            <person name="Singer S.R."/>
            <person name="Sinharoy S."/>
            <person name="Sterck L."/>
            <person name="Viollet A."/>
            <person name="Wang B.B."/>
            <person name="Wang K."/>
            <person name="Wang M."/>
            <person name="Wang X."/>
            <person name="Warfsmann J."/>
            <person name="Weissenbach J."/>
            <person name="White D.D."/>
            <person name="White J.D."/>
            <person name="Wiley G.B."/>
            <person name="Wincker P."/>
            <person name="Xing Y."/>
            <person name="Yang L."/>
            <person name="Yao Z."/>
            <person name="Ying F."/>
            <person name="Zhai J."/>
            <person name="Zhou L."/>
            <person name="Zuber A."/>
            <person name="Denarie J."/>
            <person name="Dixon R.A."/>
            <person name="May G.D."/>
            <person name="Schwartz D.C."/>
            <person name="Rogers J."/>
            <person name="Quetier F."/>
            <person name="Town C.D."/>
            <person name="Roe B.A."/>
        </authorList>
    </citation>
    <scope>NUCLEOTIDE SEQUENCE [LARGE SCALE GENOMIC DNA]</scope>
    <source>
        <strain evidence="3">A17</strain>
        <strain evidence="4 5">cv. Jemalong A17</strain>
    </source>
</reference>
<organism evidence="2">
    <name type="scientific">Medicago truncatula</name>
    <name type="common">Barrel medic</name>
    <name type="synonym">Medicago tribuloides</name>
    <dbReference type="NCBI Taxonomy" id="3880"/>
    <lineage>
        <taxon>Eukaryota</taxon>
        <taxon>Viridiplantae</taxon>
        <taxon>Streptophyta</taxon>
        <taxon>Embryophyta</taxon>
        <taxon>Tracheophyta</taxon>
        <taxon>Spermatophyta</taxon>
        <taxon>Magnoliopsida</taxon>
        <taxon>eudicotyledons</taxon>
        <taxon>Gunneridae</taxon>
        <taxon>Pentapetalae</taxon>
        <taxon>rosids</taxon>
        <taxon>fabids</taxon>
        <taxon>Fabales</taxon>
        <taxon>Fabaceae</taxon>
        <taxon>Papilionoideae</taxon>
        <taxon>50 kb inversion clade</taxon>
        <taxon>NPAAA clade</taxon>
        <taxon>Hologalegina</taxon>
        <taxon>IRL clade</taxon>
        <taxon>Trifolieae</taxon>
        <taxon>Medicago</taxon>
    </lineage>
</organism>
<feature type="transmembrane region" description="Helical" evidence="1">
    <location>
        <begin position="34"/>
        <end position="55"/>
    </location>
</feature>
<reference evidence="2" key="1">
    <citation type="submission" date="2004-10" db="EMBL/GenBank/DDBJ databases">
        <authorList>
            <person name="Town C.D."/>
        </authorList>
    </citation>
    <scope>NUCLEOTIDE SEQUENCE</scope>
</reference>
<feature type="transmembrane region" description="Helical" evidence="1">
    <location>
        <begin position="7"/>
        <end position="28"/>
    </location>
</feature>
<sequence>MTLGIIIISIIVICFTLWSIIFGFGTVFEPEVQLWITCFGVMILLSILYLLAPWIRDNCMCKRRNTKPSTKVELTEVKVSSSKE</sequence>
<evidence type="ECO:0000256" key="1">
    <source>
        <dbReference type="SAM" id="Phobius"/>
    </source>
</evidence>
<keyword evidence="1 3" id="KW-0812">Transmembrane</keyword>
<gene>
    <name evidence="3" type="ordered locus">MTR_7g031890</name>
    <name evidence="2" type="ORF">MtrDRAFT_AC149208g29v2</name>
</gene>
<evidence type="ECO:0000313" key="3">
    <source>
        <dbReference type="EMBL" id="AES78455.1"/>
    </source>
</evidence>
<reference evidence="4" key="5">
    <citation type="submission" date="2015-04" db="UniProtKB">
        <authorList>
            <consortium name="EnsemblPlants"/>
        </authorList>
    </citation>
    <scope>IDENTIFICATION</scope>
    <source>
        <strain evidence="4">cv. Jemalong A17</strain>
    </source>
</reference>
<reference evidence="2" key="2">
    <citation type="submission" date="2007-03" db="EMBL/GenBank/DDBJ databases">
        <authorList>
            <consortium name="The International Medicago Genome Annotation Group"/>
        </authorList>
    </citation>
    <scope>NUCLEOTIDE SEQUENCE</scope>
</reference>
<keyword evidence="5" id="KW-1185">Reference proteome</keyword>
<dbReference type="EMBL" id="CM001223">
    <property type="protein sequence ID" value="AES78455.1"/>
    <property type="molecule type" value="Genomic_DNA"/>
</dbReference>
<dbReference type="Proteomes" id="UP000002051">
    <property type="component" value="Unassembled WGS sequence"/>
</dbReference>
<evidence type="ECO:0000313" key="2">
    <source>
        <dbReference type="EMBL" id="ABD28763.1"/>
    </source>
</evidence>
<dbReference type="EnsemblPlants" id="AES78455">
    <property type="protein sequence ID" value="AES78455"/>
    <property type="gene ID" value="MTR_7g031890"/>
</dbReference>
<keyword evidence="1" id="KW-0472">Membrane</keyword>
<reference evidence="3 5" key="4">
    <citation type="journal article" date="2014" name="BMC Genomics">
        <title>An improved genome release (version Mt4.0) for the model legume Medicago truncatula.</title>
        <authorList>
            <person name="Tang H."/>
            <person name="Krishnakumar V."/>
            <person name="Bidwell S."/>
            <person name="Rosen B."/>
            <person name="Chan A."/>
            <person name="Zhou S."/>
            <person name="Gentzbittel L."/>
            <person name="Childs K.L."/>
            <person name="Yandell M."/>
            <person name="Gundlach H."/>
            <person name="Mayer K.F."/>
            <person name="Schwartz D.C."/>
            <person name="Town C.D."/>
        </authorList>
    </citation>
    <scope>GENOME REANNOTATION</scope>
    <source>
        <strain evidence="4 5">cv. Jemalong A17</strain>
    </source>
</reference>
<dbReference type="EMBL" id="AC149208">
    <property type="protein sequence ID" value="ABD28763.1"/>
    <property type="molecule type" value="Genomic_DNA"/>
</dbReference>